<sequence>MKGSFSRWRGLVFAAAMTASSGSGAGPVQFTLLAQGAQSGIEDERNVVILDEAALRSLWTSHGAGANPVPPPPQVDFSSEMVIAAFAGTRNSRGYRLTIAGIEEMDRRLQVDLLLERPGAGCMTAQVLTQPHVWAKLRRSALPVEFRMSTVDIPCAAGG</sequence>
<evidence type="ECO:0000313" key="4">
    <source>
        <dbReference type="Proteomes" id="UP001158598"/>
    </source>
</evidence>
<dbReference type="EMBL" id="OX458332">
    <property type="protein sequence ID" value="CAI8739667.1"/>
    <property type="molecule type" value="Genomic_DNA"/>
</dbReference>
<gene>
    <name evidence="3" type="ORF">MCNOR_0438</name>
</gene>
<dbReference type="InterPro" id="IPR025748">
    <property type="entry name" value="PrcB_C_dom"/>
</dbReference>
<accession>A0AA35XZD5</accession>
<name>A0AA35XZD5_METCP</name>
<feature type="domain" description="PrcB C-terminal" evidence="2">
    <location>
        <begin position="81"/>
        <end position="137"/>
    </location>
</feature>
<dbReference type="Proteomes" id="UP001158598">
    <property type="component" value="Chromosome"/>
</dbReference>
<evidence type="ECO:0000259" key="2">
    <source>
        <dbReference type="Pfam" id="PF14343"/>
    </source>
</evidence>
<dbReference type="Pfam" id="PF14343">
    <property type="entry name" value="PrcB_C"/>
    <property type="match status" value="1"/>
</dbReference>
<keyword evidence="1" id="KW-0732">Signal</keyword>
<evidence type="ECO:0000256" key="1">
    <source>
        <dbReference type="SAM" id="SignalP"/>
    </source>
</evidence>
<feature type="chain" id="PRO_5041289959" evidence="1">
    <location>
        <begin position="26"/>
        <end position="159"/>
    </location>
</feature>
<evidence type="ECO:0000313" key="3">
    <source>
        <dbReference type="EMBL" id="CAI8739667.1"/>
    </source>
</evidence>
<reference evidence="3" key="1">
    <citation type="submission" date="2023-03" db="EMBL/GenBank/DDBJ databases">
        <authorList>
            <person name="Pearce D."/>
        </authorList>
    </citation>
    <scope>NUCLEOTIDE SEQUENCE</scope>
    <source>
        <strain evidence="3">Mc</strain>
    </source>
</reference>
<proteinExistence type="predicted"/>
<organism evidence="3 4">
    <name type="scientific">Methylococcus capsulatus</name>
    <dbReference type="NCBI Taxonomy" id="414"/>
    <lineage>
        <taxon>Bacteria</taxon>
        <taxon>Pseudomonadati</taxon>
        <taxon>Pseudomonadota</taxon>
        <taxon>Gammaproteobacteria</taxon>
        <taxon>Methylococcales</taxon>
        <taxon>Methylococcaceae</taxon>
        <taxon>Methylococcus</taxon>
    </lineage>
</organism>
<dbReference type="AlphaFoldDB" id="A0AA35XZD5"/>
<feature type="signal peptide" evidence="1">
    <location>
        <begin position="1"/>
        <end position="25"/>
    </location>
</feature>
<protein>
    <submittedName>
        <fullName evidence="3">PrcB_C domain-containing protein</fullName>
    </submittedName>
</protein>